<dbReference type="Proteomes" id="UP000078468">
    <property type="component" value="Chromosome"/>
</dbReference>
<dbReference type="KEGG" id="spav:Spa2297_02930"/>
<dbReference type="EMBL" id="CP015866">
    <property type="protein sequence ID" value="ANJ06028.1"/>
    <property type="molecule type" value="Genomic_DNA"/>
</dbReference>
<gene>
    <name evidence="1" type="ORF">Spa2297_02930</name>
</gene>
<evidence type="ECO:0000313" key="1">
    <source>
        <dbReference type="EMBL" id="ANJ06028.1"/>
    </source>
</evidence>
<proteinExistence type="predicted"/>
<accession>A0A191UTK2</accession>
<evidence type="ECO:0000313" key="2">
    <source>
        <dbReference type="Proteomes" id="UP000078468"/>
    </source>
</evidence>
<sequence>MVTVMETWRLRDEFAGRSLELMQEMDDIVGPAAHVDPGWCEHGRFFQLHGSPGEIRMMYTWRTRAEHEVFIKNEELLLTDFYERYCVGPREITYFDELPVDVDAVGATS</sequence>
<protein>
    <submittedName>
        <fullName evidence="1">Uncharacterized protein</fullName>
    </submittedName>
</protein>
<dbReference type="AlphaFoldDB" id="A0A191UTK2"/>
<organism evidence="1 2">
    <name type="scientific">Streptomyces parvulus</name>
    <dbReference type="NCBI Taxonomy" id="146923"/>
    <lineage>
        <taxon>Bacteria</taxon>
        <taxon>Bacillati</taxon>
        <taxon>Actinomycetota</taxon>
        <taxon>Actinomycetes</taxon>
        <taxon>Kitasatosporales</taxon>
        <taxon>Streptomycetaceae</taxon>
        <taxon>Streptomyces</taxon>
    </lineage>
</organism>
<reference evidence="1 2" key="1">
    <citation type="submission" date="2016-05" db="EMBL/GenBank/DDBJ databases">
        <title>Non-Contiguous Finished Genome Sequence of Streptomyces parvulus 2297 Integrated Site-Specifically with Actinophage R4.</title>
        <authorList>
            <person name="Nishizawa T."/>
            <person name="Miura T."/>
            <person name="Harada C."/>
            <person name="Guo Y."/>
            <person name="Narisawa K."/>
            <person name="Ohta H."/>
            <person name="Takahashi H."/>
            <person name="Shirai M."/>
        </authorList>
    </citation>
    <scope>NUCLEOTIDE SEQUENCE [LARGE SCALE GENOMIC DNA]</scope>
    <source>
        <strain evidence="1 2">2297</strain>
    </source>
</reference>
<name>A0A191UTK2_9ACTN</name>